<gene>
    <name evidence="1" type="ORF">BSTOLATCC_MIC37710</name>
</gene>
<dbReference type="AlphaFoldDB" id="A0AAU9JKC2"/>
<keyword evidence="2" id="KW-1185">Reference proteome</keyword>
<dbReference type="EMBL" id="CAJZBQ010000037">
    <property type="protein sequence ID" value="CAG9324964.1"/>
    <property type="molecule type" value="Genomic_DNA"/>
</dbReference>
<name>A0AAU9JKC2_9CILI</name>
<proteinExistence type="predicted"/>
<accession>A0AAU9JKC2</accession>
<evidence type="ECO:0000313" key="1">
    <source>
        <dbReference type="EMBL" id="CAG9324964.1"/>
    </source>
</evidence>
<protein>
    <submittedName>
        <fullName evidence="1">Uncharacterized protein</fullName>
    </submittedName>
</protein>
<dbReference type="Proteomes" id="UP001162131">
    <property type="component" value="Unassembled WGS sequence"/>
</dbReference>
<sequence length="129" mass="14643">MKRSNNNAPSCKKVMFQNNSVGKLQIPYITNQFGKHYIGCEKFSDHKILENKQITKSISQNNSNSALSNRSILGVTRCSSPQLSCNGYPLKGNTTVYMNFQRPSLIVHRRVQSMNNDVIQKFSVQIKKC</sequence>
<evidence type="ECO:0000313" key="2">
    <source>
        <dbReference type="Proteomes" id="UP001162131"/>
    </source>
</evidence>
<comment type="caution">
    <text evidence="1">The sequence shown here is derived from an EMBL/GenBank/DDBJ whole genome shotgun (WGS) entry which is preliminary data.</text>
</comment>
<reference evidence="1" key="1">
    <citation type="submission" date="2021-09" db="EMBL/GenBank/DDBJ databases">
        <authorList>
            <consortium name="AG Swart"/>
            <person name="Singh M."/>
            <person name="Singh A."/>
            <person name="Seah K."/>
            <person name="Emmerich C."/>
        </authorList>
    </citation>
    <scope>NUCLEOTIDE SEQUENCE</scope>
    <source>
        <strain evidence="1">ATCC30299</strain>
    </source>
</reference>
<organism evidence="1 2">
    <name type="scientific">Blepharisma stoltei</name>
    <dbReference type="NCBI Taxonomy" id="1481888"/>
    <lineage>
        <taxon>Eukaryota</taxon>
        <taxon>Sar</taxon>
        <taxon>Alveolata</taxon>
        <taxon>Ciliophora</taxon>
        <taxon>Postciliodesmatophora</taxon>
        <taxon>Heterotrichea</taxon>
        <taxon>Heterotrichida</taxon>
        <taxon>Blepharismidae</taxon>
        <taxon>Blepharisma</taxon>
    </lineage>
</organism>